<sequence>MEEIKIIKKDDKNYPASLKKIPDAPKALYYRGNFIANEACVGIVGTRRPSPYGQQATISIAKGLVDSNITIVSGMAPGIDTFAHRTCVENGKRTVAVLGSGLDEESIYPQSNMQLSRDIIKHGGCLISELPPGTKGSKFTFPRRNRIISALSLGILVIEAKEKSGSLITANYAKQHKKKLFAMPGPIFSLNSKGPNGLIKNGATLVESANDILEALHLAPIKEQKDLLAGNNEEQVILNILKEEAMYIDNIIEKTKLQASLVATTLALLEISGKIRNLGGNVYSLN</sequence>
<dbReference type="InterPro" id="IPR041614">
    <property type="entry name" value="DprA_WH"/>
</dbReference>
<reference evidence="4 5" key="1">
    <citation type="journal article" date="2016" name="Nat. Commun.">
        <title>Thousands of microbial genomes shed light on interconnected biogeochemical processes in an aquifer system.</title>
        <authorList>
            <person name="Anantharaman K."/>
            <person name="Brown C.T."/>
            <person name="Hug L.A."/>
            <person name="Sharon I."/>
            <person name="Castelle C.J."/>
            <person name="Probst A.J."/>
            <person name="Thomas B.C."/>
            <person name="Singh A."/>
            <person name="Wilkins M.J."/>
            <person name="Karaoz U."/>
            <person name="Brodie E.L."/>
            <person name="Williams K.H."/>
            <person name="Hubbard S.S."/>
            <person name="Banfield J.F."/>
        </authorList>
    </citation>
    <scope>NUCLEOTIDE SEQUENCE [LARGE SCALE GENOMIC DNA]</scope>
</reference>
<dbReference type="Proteomes" id="UP000176855">
    <property type="component" value="Unassembled WGS sequence"/>
</dbReference>
<dbReference type="Pfam" id="PF02481">
    <property type="entry name" value="DNA_processg_A"/>
    <property type="match status" value="1"/>
</dbReference>
<name>A0A1G2HNN4_9BACT</name>
<evidence type="ECO:0000313" key="5">
    <source>
        <dbReference type="Proteomes" id="UP000176855"/>
    </source>
</evidence>
<dbReference type="NCBIfam" id="TIGR00732">
    <property type="entry name" value="dprA"/>
    <property type="match status" value="1"/>
</dbReference>
<dbReference type="SUPFAM" id="SSF102405">
    <property type="entry name" value="MCP/YpsA-like"/>
    <property type="match status" value="1"/>
</dbReference>
<evidence type="ECO:0000259" key="3">
    <source>
        <dbReference type="Pfam" id="PF17782"/>
    </source>
</evidence>
<comment type="similarity">
    <text evidence="1">Belongs to the DprA/Smf family.</text>
</comment>
<dbReference type="PANTHER" id="PTHR43022">
    <property type="entry name" value="PROTEIN SMF"/>
    <property type="match status" value="1"/>
</dbReference>
<feature type="domain" description="Smf/DprA SLOG" evidence="2">
    <location>
        <begin position="6"/>
        <end position="216"/>
    </location>
</feature>
<protein>
    <submittedName>
        <fullName evidence="4">DNA protecting protein DprA</fullName>
    </submittedName>
</protein>
<dbReference type="EMBL" id="MHOO01000008">
    <property type="protein sequence ID" value="OGZ64107.1"/>
    <property type="molecule type" value="Genomic_DNA"/>
</dbReference>
<dbReference type="InterPro" id="IPR036388">
    <property type="entry name" value="WH-like_DNA-bd_sf"/>
</dbReference>
<feature type="domain" description="DprA winged helix" evidence="3">
    <location>
        <begin position="231"/>
        <end position="281"/>
    </location>
</feature>
<evidence type="ECO:0000256" key="1">
    <source>
        <dbReference type="ARBA" id="ARBA00006525"/>
    </source>
</evidence>
<dbReference type="STRING" id="1802202.A2730_03165"/>
<organism evidence="4 5">
    <name type="scientific">Candidatus Staskawiczbacteria bacterium RIFCSPHIGHO2_01_FULL_39_25</name>
    <dbReference type="NCBI Taxonomy" id="1802202"/>
    <lineage>
        <taxon>Bacteria</taxon>
        <taxon>Candidatus Staskawicziibacteriota</taxon>
    </lineage>
</organism>
<dbReference type="AlphaFoldDB" id="A0A1G2HNN4"/>
<dbReference type="PANTHER" id="PTHR43022:SF1">
    <property type="entry name" value="PROTEIN SMF"/>
    <property type="match status" value="1"/>
</dbReference>
<evidence type="ECO:0000259" key="2">
    <source>
        <dbReference type="Pfam" id="PF02481"/>
    </source>
</evidence>
<gene>
    <name evidence="4" type="ORF">A2730_03165</name>
</gene>
<dbReference type="InterPro" id="IPR003488">
    <property type="entry name" value="DprA"/>
</dbReference>
<dbReference type="Gene3D" id="3.40.50.450">
    <property type="match status" value="1"/>
</dbReference>
<dbReference type="Gene3D" id="1.10.10.10">
    <property type="entry name" value="Winged helix-like DNA-binding domain superfamily/Winged helix DNA-binding domain"/>
    <property type="match status" value="1"/>
</dbReference>
<dbReference type="InterPro" id="IPR057666">
    <property type="entry name" value="DrpA_SLOG"/>
</dbReference>
<dbReference type="GO" id="GO:0009294">
    <property type="term" value="P:DNA-mediated transformation"/>
    <property type="evidence" value="ECO:0007669"/>
    <property type="project" value="InterPro"/>
</dbReference>
<accession>A0A1G2HNN4</accession>
<comment type="caution">
    <text evidence="4">The sequence shown here is derived from an EMBL/GenBank/DDBJ whole genome shotgun (WGS) entry which is preliminary data.</text>
</comment>
<evidence type="ECO:0000313" key="4">
    <source>
        <dbReference type="EMBL" id="OGZ64107.1"/>
    </source>
</evidence>
<dbReference type="Pfam" id="PF17782">
    <property type="entry name" value="WHD_DprA"/>
    <property type="match status" value="1"/>
</dbReference>
<proteinExistence type="inferred from homology"/>